<reference evidence="2" key="1">
    <citation type="submission" date="2019-10" db="EMBL/GenBank/DDBJ databases">
        <title>Draft genome sequece of Microseira wollei NIES-4236.</title>
        <authorList>
            <person name="Yamaguchi H."/>
            <person name="Suzuki S."/>
            <person name="Kawachi M."/>
        </authorList>
    </citation>
    <scope>NUCLEOTIDE SEQUENCE</scope>
    <source>
        <strain evidence="2">NIES-4236</strain>
    </source>
</reference>
<evidence type="ECO:0000313" key="2">
    <source>
        <dbReference type="EMBL" id="GET36381.1"/>
    </source>
</evidence>
<comment type="caution">
    <text evidence="2">The sequence shown here is derived from an EMBL/GenBank/DDBJ whole genome shotgun (WGS) entry which is preliminary data.</text>
</comment>
<feature type="domain" description="Putative restriction endonuclease" evidence="1">
    <location>
        <begin position="12"/>
        <end position="176"/>
    </location>
</feature>
<dbReference type="PANTHER" id="PTHR34107:SF7">
    <property type="entry name" value="SLR2092 PROTEIN"/>
    <property type="match status" value="1"/>
</dbReference>
<gene>
    <name evidence="2" type="ORF">MiSe_11310</name>
</gene>
<organism evidence="2 3">
    <name type="scientific">Microseira wollei NIES-4236</name>
    <dbReference type="NCBI Taxonomy" id="2530354"/>
    <lineage>
        <taxon>Bacteria</taxon>
        <taxon>Bacillati</taxon>
        <taxon>Cyanobacteriota</taxon>
        <taxon>Cyanophyceae</taxon>
        <taxon>Oscillatoriophycideae</taxon>
        <taxon>Aerosakkonematales</taxon>
        <taxon>Aerosakkonemataceae</taxon>
        <taxon>Microseira</taxon>
    </lineage>
</organism>
<dbReference type="Gene3D" id="3.90.1570.10">
    <property type="entry name" value="tt1808, chain A"/>
    <property type="match status" value="1"/>
</dbReference>
<protein>
    <recommendedName>
        <fullName evidence="1">Putative restriction endonuclease domain-containing protein</fullName>
    </recommendedName>
</protein>
<name>A0AAV3X566_9CYAN</name>
<proteinExistence type="predicted"/>
<dbReference type="Pfam" id="PF05685">
    <property type="entry name" value="Uma2"/>
    <property type="match status" value="1"/>
</dbReference>
<dbReference type="PANTHER" id="PTHR34107">
    <property type="entry name" value="SLL0198 PROTEIN-RELATED"/>
    <property type="match status" value="1"/>
</dbReference>
<dbReference type="RefSeq" id="WP_226575861.1">
    <property type="nucleotide sequence ID" value="NZ_BLAY01000012.1"/>
</dbReference>
<dbReference type="AlphaFoldDB" id="A0AAV3X566"/>
<evidence type="ECO:0000259" key="1">
    <source>
        <dbReference type="Pfam" id="PF05685"/>
    </source>
</evidence>
<dbReference type="CDD" id="cd06260">
    <property type="entry name" value="DUF820-like"/>
    <property type="match status" value="1"/>
</dbReference>
<dbReference type="InterPro" id="IPR011335">
    <property type="entry name" value="Restrct_endonuc-II-like"/>
</dbReference>
<dbReference type="Proteomes" id="UP001050975">
    <property type="component" value="Unassembled WGS sequence"/>
</dbReference>
<dbReference type="InterPro" id="IPR012296">
    <property type="entry name" value="Nuclease_put_TT1808"/>
</dbReference>
<dbReference type="SUPFAM" id="SSF52980">
    <property type="entry name" value="Restriction endonuclease-like"/>
    <property type="match status" value="1"/>
</dbReference>
<sequence>MNLTIQDFEKIQELLQDASLDYQMELPDGNIVIMEPSGKGSSEISARLIAFLFFWIEPRKLGRLFDSSGGFILSDTNLRAPDVSFVTAERLRQSPRAFGQLIPDMVVEIKSKTDRFKKIEEKIEMYLALAARVGIIIDPEQQKVTIYRPHSEPTVLNNEDTLTIPELFPGWELPVAELWPPVFE</sequence>
<evidence type="ECO:0000313" key="3">
    <source>
        <dbReference type="Proteomes" id="UP001050975"/>
    </source>
</evidence>
<dbReference type="EMBL" id="BLAY01000012">
    <property type="protein sequence ID" value="GET36381.1"/>
    <property type="molecule type" value="Genomic_DNA"/>
</dbReference>
<dbReference type="InterPro" id="IPR008538">
    <property type="entry name" value="Uma2"/>
</dbReference>
<keyword evidence="3" id="KW-1185">Reference proteome</keyword>
<accession>A0AAV3X566</accession>